<feature type="compositionally biased region" description="Polar residues" evidence="4">
    <location>
        <begin position="639"/>
        <end position="662"/>
    </location>
</feature>
<dbReference type="AlphaFoldDB" id="A0AAN9AZW9"/>
<dbReference type="GO" id="GO:0005886">
    <property type="term" value="C:plasma membrane"/>
    <property type="evidence" value="ECO:0007669"/>
    <property type="project" value="TreeGrafter"/>
</dbReference>
<feature type="compositionally biased region" description="Basic and acidic residues" evidence="4">
    <location>
        <begin position="664"/>
        <end position="673"/>
    </location>
</feature>
<feature type="compositionally biased region" description="Polar residues" evidence="4">
    <location>
        <begin position="551"/>
        <end position="560"/>
    </location>
</feature>
<evidence type="ECO:0000256" key="2">
    <source>
        <dbReference type="ARBA" id="ARBA00022490"/>
    </source>
</evidence>
<keyword evidence="2" id="KW-0963">Cytoplasm</keyword>
<evidence type="ECO:0000256" key="1">
    <source>
        <dbReference type="ARBA" id="ARBA00004496"/>
    </source>
</evidence>
<dbReference type="InterPro" id="IPR027483">
    <property type="entry name" value="PInositol-4-P-4/5-kinase_C_sf"/>
</dbReference>
<dbReference type="Gene3D" id="3.30.810.10">
    <property type="entry name" value="2-Layer Sandwich"/>
    <property type="match status" value="1"/>
</dbReference>
<feature type="domain" description="PIPK" evidence="5">
    <location>
        <begin position="73"/>
        <end position="465"/>
    </location>
</feature>
<sequence>MAAVEGRASVAGVEHVKPHDEEEEEHEGEDGDATKANVTGTNISHSVSLREKDRKIGHRRVDEAGVVTYKKKPTSELQQAIQLGIGQSIGGLSSKPERDVLMQDFAVVEVVFFPSEGSNLTPAHHCSDFRFKTYAPVAFRYFRDLFGIQPEDFMVSLCAEPLTELSNPGASGSIFYCTHDDEFIIKTVQHKEADFLQKLLPGYFLNISQNKRTLLPKFYGLYCYQCGGKNIRFVVMNNLLPSVVQLHEKYDMKGSTYKRKASKHERAKSCPTLKDLDFMDLHQDGLLLEKDTYEALIKTLQRDCRVLESFKIMDYSLLIGVYNLDVAAREKNNSRQYSTTSENSTAEAAMGPGDGKPPGVSLSRGKSFKARIGQYSTPMESIQANTDLTDKTEDEDVPPGGIPARNAKGERLLLYLGIIDILQSFRLKKRLEHTMKAMVIDGDSISVHRPSFYAQRFLHFMATRVFKKVQTALKHSPSKKKSMAGRTRTQTLNEDMTAQKPIMEKASRTISFSDEQGSGAVGGKPDLLSDTQGIAESPVPVRSMRDRHKPSMSSSSTNGTMDGRRSDNMTLNTYQSEEQIGQGGRYGVSTLRNSPPLSLSESTPTHTDHTEGTPSFTASSPSCSSDVLDVNPLDGAGLSASTRSPQRMSPSTPRNKHTTALSEPSDKDETTHL</sequence>
<gene>
    <name evidence="6" type="ORF">V1264_005606</name>
</gene>
<dbReference type="GO" id="GO:0046854">
    <property type="term" value="P:phosphatidylinositol phosphate biosynthetic process"/>
    <property type="evidence" value="ECO:0007669"/>
    <property type="project" value="TreeGrafter"/>
</dbReference>
<dbReference type="Pfam" id="PF01504">
    <property type="entry name" value="PIP5K"/>
    <property type="match status" value="1"/>
</dbReference>
<dbReference type="GO" id="GO:0005737">
    <property type="term" value="C:cytoplasm"/>
    <property type="evidence" value="ECO:0007669"/>
    <property type="project" value="UniProtKB-SubCell"/>
</dbReference>
<keyword evidence="7" id="KW-1185">Reference proteome</keyword>
<comment type="caution">
    <text evidence="6">The sequence shown here is derived from an EMBL/GenBank/DDBJ whole genome shotgun (WGS) entry which is preliminary data.</text>
</comment>
<name>A0AAN9AZW9_9CAEN</name>
<evidence type="ECO:0000256" key="3">
    <source>
        <dbReference type="PROSITE-ProRule" id="PRU00781"/>
    </source>
</evidence>
<accession>A0AAN9AZW9</accession>
<evidence type="ECO:0000313" key="7">
    <source>
        <dbReference type="Proteomes" id="UP001374579"/>
    </source>
</evidence>
<dbReference type="GO" id="GO:0016308">
    <property type="term" value="F:1-phosphatidylinositol-4-phosphate 5-kinase activity"/>
    <property type="evidence" value="ECO:0007669"/>
    <property type="project" value="TreeGrafter"/>
</dbReference>
<feature type="compositionally biased region" description="Polar residues" evidence="4">
    <location>
        <begin position="36"/>
        <end position="47"/>
    </location>
</feature>
<organism evidence="6 7">
    <name type="scientific">Littorina saxatilis</name>
    <dbReference type="NCBI Taxonomy" id="31220"/>
    <lineage>
        <taxon>Eukaryota</taxon>
        <taxon>Metazoa</taxon>
        <taxon>Spiralia</taxon>
        <taxon>Lophotrochozoa</taxon>
        <taxon>Mollusca</taxon>
        <taxon>Gastropoda</taxon>
        <taxon>Caenogastropoda</taxon>
        <taxon>Littorinimorpha</taxon>
        <taxon>Littorinoidea</taxon>
        <taxon>Littorinidae</taxon>
        <taxon>Littorina</taxon>
    </lineage>
</organism>
<protein>
    <recommendedName>
        <fullName evidence="5">PIPK domain-containing protein</fullName>
    </recommendedName>
</protein>
<comment type="subcellular location">
    <subcellularLocation>
        <location evidence="1">Cytoplasm</location>
    </subcellularLocation>
</comment>
<dbReference type="PANTHER" id="PTHR23086:SF101">
    <property type="entry name" value="LP03320P-RELATED"/>
    <property type="match status" value="1"/>
</dbReference>
<evidence type="ECO:0000313" key="6">
    <source>
        <dbReference type="EMBL" id="KAK7096298.1"/>
    </source>
</evidence>
<proteinExistence type="predicted"/>
<dbReference type="FunFam" id="3.30.800.10:FF:000001">
    <property type="entry name" value="phosphatidylinositol 4-phosphate 5-kinase type-1 gamma"/>
    <property type="match status" value="1"/>
</dbReference>
<keyword evidence="3" id="KW-0547">Nucleotide-binding</keyword>
<feature type="region of interest" description="Disordered" evidence="4">
    <location>
        <begin position="512"/>
        <end position="673"/>
    </location>
</feature>
<evidence type="ECO:0000256" key="4">
    <source>
        <dbReference type="SAM" id="MobiDB-lite"/>
    </source>
</evidence>
<dbReference type="InterPro" id="IPR023610">
    <property type="entry name" value="PInositol-4/5-P-5/4-kinase"/>
</dbReference>
<dbReference type="InterPro" id="IPR002498">
    <property type="entry name" value="PInositol-4-P-4/5-kinase_core"/>
</dbReference>
<dbReference type="Proteomes" id="UP001374579">
    <property type="component" value="Unassembled WGS sequence"/>
</dbReference>
<dbReference type="CDD" id="cd17301">
    <property type="entry name" value="PIPKc_PIP5KI"/>
    <property type="match status" value="1"/>
</dbReference>
<dbReference type="PROSITE" id="PS51455">
    <property type="entry name" value="PIPK"/>
    <property type="match status" value="1"/>
</dbReference>
<dbReference type="SMART" id="SM00330">
    <property type="entry name" value="PIPKc"/>
    <property type="match status" value="1"/>
</dbReference>
<dbReference type="EMBL" id="JBAMIC010000014">
    <property type="protein sequence ID" value="KAK7096298.1"/>
    <property type="molecule type" value="Genomic_DNA"/>
</dbReference>
<dbReference type="InterPro" id="IPR027484">
    <property type="entry name" value="PInositol-4-P-5-kinase_N"/>
</dbReference>
<feature type="compositionally biased region" description="Polar residues" evidence="4">
    <location>
        <begin position="334"/>
        <end position="346"/>
    </location>
</feature>
<keyword evidence="3" id="KW-0067">ATP-binding</keyword>
<dbReference type="GO" id="GO:0005524">
    <property type="term" value="F:ATP binding"/>
    <property type="evidence" value="ECO:0007669"/>
    <property type="project" value="UniProtKB-UniRule"/>
</dbReference>
<keyword evidence="3" id="KW-0418">Kinase</keyword>
<evidence type="ECO:0000259" key="5">
    <source>
        <dbReference type="PROSITE" id="PS51455"/>
    </source>
</evidence>
<feature type="region of interest" description="Disordered" evidence="4">
    <location>
        <begin position="1"/>
        <end position="55"/>
    </location>
</feature>
<feature type="compositionally biased region" description="Low complexity" evidence="4">
    <location>
        <begin position="613"/>
        <end position="625"/>
    </location>
</feature>
<reference evidence="6 7" key="1">
    <citation type="submission" date="2024-02" db="EMBL/GenBank/DDBJ databases">
        <title>Chromosome-scale genome assembly of the rough periwinkle Littorina saxatilis.</title>
        <authorList>
            <person name="De Jode A."/>
            <person name="Faria R."/>
            <person name="Formenti G."/>
            <person name="Sims Y."/>
            <person name="Smith T.P."/>
            <person name="Tracey A."/>
            <person name="Wood J.M.D."/>
            <person name="Zagrodzka Z.B."/>
            <person name="Johannesson K."/>
            <person name="Butlin R.K."/>
            <person name="Leder E.H."/>
        </authorList>
    </citation>
    <scope>NUCLEOTIDE SEQUENCE [LARGE SCALE GENOMIC DNA]</scope>
    <source>
        <strain evidence="6">Snail1</strain>
        <tissue evidence="6">Muscle</tissue>
    </source>
</reference>
<feature type="compositionally biased region" description="Polar residues" evidence="4">
    <location>
        <begin position="568"/>
        <end position="579"/>
    </location>
</feature>
<dbReference type="Gene3D" id="3.30.800.10">
    <property type="entry name" value="Phosphatidylinositol Phosphate Kinase II Beta"/>
    <property type="match status" value="1"/>
</dbReference>
<keyword evidence="3" id="KW-0808">Transferase</keyword>
<feature type="compositionally biased region" description="Acidic residues" evidence="4">
    <location>
        <begin position="21"/>
        <end position="31"/>
    </location>
</feature>
<feature type="compositionally biased region" description="Low complexity" evidence="4">
    <location>
        <begin position="594"/>
        <end position="605"/>
    </location>
</feature>
<dbReference type="PANTHER" id="PTHR23086">
    <property type="entry name" value="PHOSPHATIDYLINOSITOL-4-PHOSPHATE 5-KINASE"/>
    <property type="match status" value="1"/>
</dbReference>
<dbReference type="SUPFAM" id="SSF56104">
    <property type="entry name" value="SAICAR synthase-like"/>
    <property type="match status" value="1"/>
</dbReference>
<feature type="region of interest" description="Disordered" evidence="4">
    <location>
        <begin position="333"/>
        <end position="363"/>
    </location>
</feature>